<dbReference type="SUPFAM" id="SSF53474">
    <property type="entry name" value="alpha/beta-Hydrolases"/>
    <property type="match status" value="1"/>
</dbReference>
<gene>
    <name evidence="8" type="ORF">OP8BY_1484</name>
</gene>
<dbReference type="Gene3D" id="2.120.10.30">
    <property type="entry name" value="TolB, C-terminal domain"/>
    <property type="match status" value="2"/>
</dbReference>
<dbReference type="InterPro" id="IPR001375">
    <property type="entry name" value="Peptidase_S9_cat"/>
</dbReference>
<evidence type="ECO:0000256" key="5">
    <source>
        <dbReference type="ARBA" id="ARBA00022825"/>
    </source>
</evidence>
<dbReference type="Proteomes" id="UP000257323">
    <property type="component" value="Unassembled WGS sequence"/>
</dbReference>
<keyword evidence="2" id="KW-0645">Protease</keyword>
<evidence type="ECO:0000256" key="1">
    <source>
        <dbReference type="ARBA" id="ARBA00010040"/>
    </source>
</evidence>
<evidence type="ECO:0000313" key="9">
    <source>
        <dbReference type="Proteomes" id="UP000257323"/>
    </source>
</evidence>
<dbReference type="Pfam" id="PF07676">
    <property type="entry name" value="PD40"/>
    <property type="match status" value="2"/>
</dbReference>
<evidence type="ECO:0000256" key="2">
    <source>
        <dbReference type="ARBA" id="ARBA00022670"/>
    </source>
</evidence>
<dbReference type="PANTHER" id="PTHR42776">
    <property type="entry name" value="SERINE PEPTIDASE S9 FAMILY MEMBER"/>
    <property type="match status" value="1"/>
</dbReference>
<dbReference type="FunFam" id="3.40.50.1820:FF:000028">
    <property type="entry name" value="S9 family peptidase"/>
    <property type="match status" value="1"/>
</dbReference>
<dbReference type="InterPro" id="IPR011042">
    <property type="entry name" value="6-blade_b-propeller_TolB-like"/>
</dbReference>
<accession>A0A3E2BJU3</accession>
<feature type="signal peptide" evidence="6">
    <location>
        <begin position="1"/>
        <end position="22"/>
    </location>
</feature>
<keyword evidence="5" id="KW-0720">Serine protease</keyword>
<dbReference type="AlphaFoldDB" id="A0A3E2BJU3"/>
<reference evidence="8 9" key="1">
    <citation type="submission" date="2018-08" db="EMBL/GenBank/DDBJ databases">
        <title>Genome analysis of the thermophilic bacterium of the candidate phylum Aminicenantes from deep subsurface aquifer revealed its physiology and ecological role.</title>
        <authorList>
            <person name="Kadnikov V.V."/>
            <person name="Mardanov A.V."/>
            <person name="Beletsky A.V."/>
            <person name="Karnachuk O.V."/>
            <person name="Ravin N.V."/>
        </authorList>
    </citation>
    <scope>NUCLEOTIDE SEQUENCE [LARGE SCALE GENOMIC DNA]</scope>
    <source>
        <strain evidence="8">BY38</strain>
    </source>
</reference>
<dbReference type="Gene3D" id="3.40.50.1820">
    <property type="entry name" value="alpha/beta hydrolase"/>
    <property type="match status" value="1"/>
</dbReference>
<dbReference type="InterPro" id="IPR011659">
    <property type="entry name" value="WD40"/>
</dbReference>
<keyword evidence="3 6" id="KW-0732">Signal</keyword>
<comment type="similarity">
    <text evidence="1">Belongs to the peptidase S9C family.</text>
</comment>
<evidence type="ECO:0000256" key="6">
    <source>
        <dbReference type="SAM" id="SignalP"/>
    </source>
</evidence>
<dbReference type="GO" id="GO:0004252">
    <property type="term" value="F:serine-type endopeptidase activity"/>
    <property type="evidence" value="ECO:0007669"/>
    <property type="project" value="TreeGrafter"/>
</dbReference>
<dbReference type="EMBL" id="QUAH01000017">
    <property type="protein sequence ID" value="RFT14886.1"/>
    <property type="molecule type" value="Genomic_DNA"/>
</dbReference>
<protein>
    <submittedName>
        <fullName evidence="8">Alanyl dipeptidyl peptidase</fullName>
    </submittedName>
</protein>
<organism evidence="8 9">
    <name type="scientific">Candidatus Saccharicenans subterraneus</name>
    <dbReference type="NCBI Taxonomy" id="2508984"/>
    <lineage>
        <taxon>Bacteria</taxon>
        <taxon>Candidatus Aminicenantota</taxon>
        <taxon>Candidatus Aminicenantia</taxon>
        <taxon>Candidatus Aminicenantales</taxon>
        <taxon>Candidatus Saccharicenantaceae</taxon>
        <taxon>Candidatus Saccharicenans</taxon>
    </lineage>
</organism>
<name>A0A3E2BJU3_9BACT</name>
<dbReference type="GO" id="GO:0006508">
    <property type="term" value="P:proteolysis"/>
    <property type="evidence" value="ECO:0007669"/>
    <property type="project" value="UniProtKB-KW"/>
</dbReference>
<evidence type="ECO:0000313" key="8">
    <source>
        <dbReference type="EMBL" id="RFT14886.1"/>
    </source>
</evidence>
<evidence type="ECO:0000256" key="4">
    <source>
        <dbReference type="ARBA" id="ARBA00022801"/>
    </source>
</evidence>
<feature type="domain" description="Peptidase S9 prolyl oligopeptidase catalytic" evidence="7">
    <location>
        <begin position="473"/>
        <end position="680"/>
    </location>
</feature>
<dbReference type="PANTHER" id="PTHR42776:SF13">
    <property type="entry name" value="DIPEPTIDYL-PEPTIDASE 5"/>
    <property type="match status" value="1"/>
</dbReference>
<sequence>MKRALKNLVIMVISLSLGLATAPAQTRKALTFDDFIKIKRVTDPQLAPDGKNLALVITAMSLETNRGNSDIYLVPATGGTPVPFVFSPAADFFPRWSPDGRTLAFISTRGGSPQVWLIPAGGGEARKVTDFPGGVGSFSWSRSGKFLLVTSSVFPECPDLEANRKKFEEREVSKVKARIYDHLLFRHWNSWFDGTRSHLFLFPLDGGKPLDLTPGDYDTPPIALGGELDFCLAPDEKEIALVRNIDPELKLGLGTNNDVFLTPPEGKNLEKLTASRANDIDPKYSPDGRYLAYRAMARPGFEADQLDLILYDRQNKTFTNLTEKLDYSLSEFLWAPDGKAIYFLCEEKARTALFRVTLSGGKIEKILEGHYLSALRISPDGRTIYALKQAINHPNDVYSIDLASRKLRQLTDVNAGLLAGLEMNAAEDFWFESEGDRVHGLLLKPPFFDPNKKYPLVMLIHGGPQGAWLDNFHYRWNAQMFAAPGYVVAMVNFHGSTGYGQAFTDSISGDWGGKPYRDLIKAVGYLHGTYPFIDRDRLGAAGASYGGYMIDWIGGQTDIFDCLISHSGVFDLRSEYGATEELWFPEWEYRGTPWTNPEMYQKFSPSYYVQNFKTPTLVIHSANDFRVPLEQGLQFFTSLQRMGVPSRLLYFPDEDHFIQKPLNARLWWQTVLDWLATYLKK</sequence>
<dbReference type="SUPFAM" id="SSF82171">
    <property type="entry name" value="DPP6 N-terminal domain-like"/>
    <property type="match status" value="1"/>
</dbReference>
<dbReference type="Pfam" id="PF00326">
    <property type="entry name" value="Peptidase_S9"/>
    <property type="match status" value="1"/>
</dbReference>
<proteinExistence type="inferred from homology"/>
<evidence type="ECO:0000259" key="7">
    <source>
        <dbReference type="Pfam" id="PF00326"/>
    </source>
</evidence>
<comment type="caution">
    <text evidence="8">The sequence shown here is derived from an EMBL/GenBank/DDBJ whole genome shotgun (WGS) entry which is preliminary data.</text>
</comment>
<feature type="chain" id="PRO_5017570669" evidence="6">
    <location>
        <begin position="23"/>
        <end position="681"/>
    </location>
</feature>
<keyword evidence="4" id="KW-0378">Hydrolase</keyword>
<evidence type="ECO:0000256" key="3">
    <source>
        <dbReference type="ARBA" id="ARBA00022729"/>
    </source>
</evidence>
<dbReference type="InterPro" id="IPR029058">
    <property type="entry name" value="AB_hydrolase_fold"/>
</dbReference>